<dbReference type="Pfam" id="PF03109">
    <property type="entry name" value="ABC1"/>
    <property type="match status" value="1"/>
</dbReference>
<keyword evidence="4" id="KW-0808">Transferase</keyword>
<proteinExistence type="inferred from homology"/>
<feature type="transmembrane region" description="Helical" evidence="2">
    <location>
        <begin position="515"/>
        <end position="536"/>
    </location>
</feature>
<evidence type="ECO:0000259" key="3">
    <source>
        <dbReference type="Pfam" id="PF03109"/>
    </source>
</evidence>
<keyword evidence="2" id="KW-0472">Membrane</keyword>
<dbReference type="PANTHER" id="PTHR10566">
    <property type="entry name" value="CHAPERONE-ACTIVITY OF BC1 COMPLEX CABC1 -RELATED"/>
    <property type="match status" value="1"/>
</dbReference>
<dbReference type="AlphaFoldDB" id="A0A543BBH5"/>
<dbReference type="SUPFAM" id="SSF56112">
    <property type="entry name" value="Protein kinase-like (PK-like)"/>
    <property type="match status" value="1"/>
</dbReference>
<dbReference type="InterPro" id="IPR050154">
    <property type="entry name" value="UbiB_kinase"/>
</dbReference>
<accession>A0A543BBH5</accession>
<evidence type="ECO:0000256" key="1">
    <source>
        <dbReference type="ARBA" id="ARBA00009670"/>
    </source>
</evidence>
<gene>
    <name evidence="4" type="ORF">FB560_3605</name>
</gene>
<dbReference type="OrthoDB" id="9795390at2"/>
<comment type="caution">
    <text evidence="4">The sequence shown here is derived from an EMBL/GenBank/DDBJ whole genome shotgun (WGS) entry which is preliminary data.</text>
</comment>
<evidence type="ECO:0000313" key="5">
    <source>
        <dbReference type="Proteomes" id="UP000317209"/>
    </source>
</evidence>
<protein>
    <submittedName>
        <fullName evidence="4">Putative unusual protein kinase regulating ubiquinone biosynthesis (AarF/ABC1/UbiB family)</fullName>
    </submittedName>
</protein>
<dbReference type="EMBL" id="VFOX01000002">
    <property type="protein sequence ID" value="TQL82122.1"/>
    <property type="molecule type" value="Genomic_DNA"/>
</dbReference>
<keyword evidence="4" id="KW-0418">Kinase</keyword>
<feature type="domain" description="ABC1 atypical kinase-like" evidence="3">
    <location>
        <begin position="95"/>
        <end position="355"/>
    </location>
</feature>
<keyword evidence="4" id="KW-0830">Ubiquinone</keyword>
<reference evidence="4 5" key="1">
    <citation type="submission" date="2019-06" db="EMBL/GenBank/DDBJ databases">
        <title>Sequencing the genomes of 1000 actinobacteria strains.</title>
        <authorList>
            <person name="Klenk H.-P."/>
        </authorList>
    </citation>
    <scope>NUCLEOTIDE SEQUENCE [LARGE SCALE GENOMIC DNA]</scope>
    <source>
        <strain evidence="4 5">DSM 20169</strain>
    </source>
</reference>
<organism evidence="4 5">
    <name type="scientific">Microbacterium saperdae</name>
    <dbReference type="NCBI Taxonomy" id="69368"/>
    <lineage>
        <taxon>Bacteria</taxon>
        <taxon>Bacillati</taxon>
        <taxon>Actinomycetota</taxon>
        <taxon>Actinomycetes</taxon>
        <taxon>Micrococcales</taxon>
        <taxon>Microbacteriaceae</taxon>
        <taxon>Microbacterium</taxon>
    </lineage>
</organism>
<keyword evidence="5" id="KW-1185">Reference proteome</keyword>
<keyword evidence="2" id="KW-0812">Transmembrane</keyword>
<dbReference type="GO" id="GO:0016301">
    <property type="term" value="F:kinase activity"/>
    <property type="evidence" value="ECO:0007669"/>
    <property type="project" value="UniProtKB-KW"/>
</dbReference>
<feature type="transmembrane region" description="Helical" evidence="2">
    <location>
        <begin position="542"/>
        <end position="562"/>
    </location>
</feature>
<dbReference type="PANTHER" id="PTHR10566:SF113">
    <property type="entry name" value="PROTEIN ACTIVITY OF BC1 COMPLEX KINASE 7, CHLOROPLASTIC"/>
    <property type="match status" value="1"/>
</dbReference>
<dbReference type="RefSeq" id="WP_141874064.1">
    <property type="nucleotide sequence ID" value="NZ_VFOX01000002.1"/>
</dbReference>
<evidence type="ECO:0000313" key="4">
    <source>
        <dbReference type="EMBL" id="TQL82122.1"/>
    </source>
</evidence>
<dbReference type="CDD" id="cd05121">
    <property type="entry name" value="ABC1_ADCK3-like"/>
    <property type="match status" value="1"/>
</dbReference>
<evidence type="ECO:0000256" key="2">
    <source>
        <dbReference type="SAM" id="Phobius"/>
    </source>
</evidence>
<comment type="similarity">
    <text evidence="1">Belongs to the protein kinase superfamily. ADCK protein kinase family.</text>
</comment>
<name>A0A543BBH5_9MICO</name>
<dbReference type="InterPro" id="IPR011009">
    <property type="entry name" value="Kinase-like_dom_sf"/>
</dbReference>
<dbReference type="Proteomes" id="UP000317209">
    <property type="component" value="Unassembled WGS sequence"/>
</dbReference>
<dbReference type="InterPro" id="IPR004147">
    <property type="entry name" value="ABC1_dom"/>
</dbReference>
<keyword evidence="2" id="KW-1133">Transmembrane helix</keyword>
<sequence>MTDAAAQGAHRARYRRILSFAAREFVKIWWYELVLPRFGMSSLAERTRGPRMQKFARRFHALAIELGGLMIKVGQFMSSRLDVLPPEITAELEGLQDEVPAVPFADIRVVAEAELGIPLTRAYSWFDETPVAAASLGQVHRARLSELDAADTGLENVVVKVQRPGIDGIVAVDLAALRRVARWLTRVRLVADRVDAPALVEEFAETSLEEIDYLHEAASAERFRENFADDPRVDTPEIVWERSTRRVLTLSDVTAIKINDTEALRAAGIDPAQVAEVFAEVMFDQVFTHSFVHADPHPGNIFVTPGPSADSGSQADDWRLTFIDFGMMAEVPDSLRDGLRMLLIAVAARDSRGLVAAAQEIGVLLPSADTAELERALKALFARFGGMGFAELATVDPREFRDFADEFGDMVRSLPLQLPENMLLLIRAVSLTSGMCSGLDPSFNVWDAAEPYAGRLLRDETGNVVQAFASRAMETAGITMRLPKRIDDIIGRVDDGTVSFDTSRLERRLDRLEGIARRIASGVLFAAMLVGGALLVTPLPPLGITLICASALPLLHSVFAGVGRRGPR</sequence>